<comment type="caution">
    <text evidence="2">The sequence shown here is derived from an EMBL/GenBank/DDBJ whole genome shotgun (WGS) entry which is preliminary data.</text>
</comment>
<accession>A0A9X2Q5F8</accession>
<feature type="region of interest" description="Disordered" evidence="1">
    <location>
        <begin position="1"/>
        <end position="33"/>
    </location>
</feature>
<evidence type="ECO:0000256" key="1">
    <source>
        <dbReference type="SAM" id="MobiDB-lite"/>
    </source>
</evidence>
<organism evidence="2 3">
    <name type="scientific">Salinibacter ruber</name>
    <dbReference type="NCBI Taxonomy" id="146919"/>
    <lineage>
        <taxon>Bacteria</taxon>
        <taxon>Pseudomonadati</taxon>
        <taxon>Rhodothermota</taxon>
        <taxon>Rhodothermia</taxon>
        <taxon>Rhodothermales</taxon>
        <taxon>Salinibacteraceae</taxon>
        <taxon>Salinibacter</taxon>
    </lineage>
</organism>
<dbReference type="AlphaFoldDB" id="A0A9X2Q5F8"/>
<evidence type="ECO:0000313" key="2">
    <source>
        <dbReference type="EMBL" id="MCS3709776.1"/>
    </source>
</evidence>
<proteinExistence type="predicted"/>
<dbReference type="EMBL" id="JANUAE010000004">
    <property type="protein sequence ID" value="MCS3709776.1"/>
    <property type="molecule type" value="Genomic_DNA"/>
</dbReference>
<dbReference type="RefSeq" id="WP_259123616.1">
    <property type="nucleotide sequence ID" value="NZ_JANTZO010000005.1"/>
</dbReference>
<name>A0A9X2Q5F8_9BACT</name>
<sequence length="147" mass="16774">MPVHRTPTLTDTLEEIRTSEDPRGRPERPYTPEWNHLADVWPEEVKGRDGGPYRAKWKEERPGFGLVRCEIETPSLLKARKAAQRASLLETCPMAWVTLPDGTVDHDLHRSPGQDRDTVDVWSCGLRLPNHHWTKEGHPPHHPGSAE</sequence>
<dbReference type="Proteomes" id="UP001155057">
    <property type="component" value="Unassembled WGS sequence"/>
</dbReference>
<feature type="compositionally biased region" description="Basic and acidic residues" evidence="1">
    <location>
        <begin position="14"/>
        <end position="30"/>
    </location>
</feature>
<evidence type="ECO:0000313" key="3">
    <source>
        <dbReference type="Proteomes" id="UP001155057"/>
    </source>
</evidence>
<reference evidence="2" key="1">
    <citation type="submission" date="2022-08" db="EMBL/GenBank/DDBJ databases">
        <title>Genomic Encyclopedia of Type Strains, Phase V (KMG-V): Genome sequencing to study the core and pangenomes of soil and plant-associated prokaryotes.</title>
        <authorList>
            <person name="Whitman W."/>
        </authorList>
    </citation>
    <scope>NUCLEOTIDE SEQUENCE</scope>
    <source>
        <strain evidence="2">SP3049</strain>
    </source>
</reference>
<gene>
    <name evidence="2" type="ORF">GGP61_001380</name>
</gene>
<protein>
    <submittedName>
        <fullName evidence="2">Uncharacterized protein</fullName>
    </submittedName>
</protein>